<evidence type="ECO:0000313" key="2">
    <source>
        <dbReference type="Proteomes" id="UP000240530"/>
    </source>
</evidence>
<dbReference type="InterPro" id="IPR021928">
    <property type="entry name" value="DUF3541"/>
</dbReference>
<protein>
    <submittedName>
        <fullName evidence="1">DUF3541 domain-containing protein</fullName>
    </submittedName>
</protein>
<name>A0A2T3KYG1_PHOLD</name>
<sequence>MRLLSFRYWVLTLLFCWSFAAHSLQLSIPYQQSAEQIRQTFEPQLYTLPAFTAGHYGLRMYRQSLDPKYTAAIWQDMARVASNLNKFSAELTTPEQITQYGLNRLKSYENSPKERSQRRLAATKAMPEYMYLGVGLLGSMARANEYGLKHRDDAKLREVLRCYDFKKYTTDPEMIRAWGAQLANQVYWLRQLGEQDVVNEFVVAFRETYPDSQDSKLSEQQYGNKIYILTHIIFAASQYYQLPIQEKDFQWIFDYYRKNIDNIIKNTKEDIIAEVGVNFLLAGLDNDPVVGKTRYAIQHAINDKHGMIPSVTGDFDLASGEHRNVLAIMLLDWKGTNIGPTVNRQPDMFKRIPYGLIAK</sequence>
<proteinExistence type="predicted"/>
<dbReference type="RefSeq" id="WP_107184315.1">
    <property type="nucleotide sequence ID" value="NZ_JAWQGC010000020.1"/>
</dbReference>
<organism evidence="1 2">
    <name type="scientific">Photobacterium leiognathi subsp. mandapamensis</name>
    <name type="common">Photobacterium mandapamensis</name>
    <dbReference type="NCBI Taxonomy" id="48408"/>
    <lineage>
        <taxon>Bacteria</taxon>
        <taxon>Pseudomonadati</taxon>
        <taxon>Pseudomonadota</taxon>
        <taxon>Gammaproteobacteria</taxon>
        <taxon>Vibrionales</taxon>
        <taxon>Vibrionaceae</taxon>
        <taxon>Photobacterium</taxon>
    </lineage>
</organism>
<reference evidence="1 2" key="1">
    <citation type="submission" date="2018-03" db="EMBL/GenBank/DDBJ databases">
        <title>Whole genome sequencing of Histamine producing bacteria.</title>
        <authorList>
            <person name="Butler K."/>
        </authorList>
    </citation>
    <scope>NUCLEOTIDE SEQUENCE [LARGE SCALE GENOMIC DNA]</scope>
    <source>
        <strain evidence="1 2">Res.4.1</strain>
    </source>
</reference>
<accession>A0A2T3KYG1</accession>
<dbReference type="Proteomes" id="UP000240530">
    <property type="component" value="Unassembled WGS sequence"/>
</dbReference>
<evidence type="ECO:0000313" key="1">
    <source>
        <dbReference type="EMBL" id="PSV12855.1"/>
    </source>
</evidence>
<gene>
    <name evidence="1" type="ORF">C0W93_03850</name>
</gene>
<dbReference type="EMBL" id="PYNS01000002">
    <property type="protein sequence ID" value="PSV12855.1"/>
    <property type="molecule type" value="Genomic_DNA"/>
</dbReference>
<comment type="caution">
    <text evidence="1">The sequence shown here is derived from an EMBL/GenBank/DDBJ whole genome shotgun (WGS) entry which is preliminary data.</text>
</comment>
<dbReference type="AlphaFoldDB" id="A0A2T3KYG1"/>
<dbReference type="Pfam" id="PF12060">
    <property type="entry name" value="DUF3541"/>
    <property type="match status" value="1"/>
</dbReference>